<keyword evidence="6" id="KW-0406">Ion transport</keyword>
<feature type="transmembrane region" description="Helical" evidence="9">
    <location>
        <begin position="192"/>
        <end position="215"/>
    </location>
</feature>
<evidence type="ECO:0000256" key="3">
    <source>
        <dbReference type="ARBA" id="ARBA00022449"/>
    </source>
</evidence>
<evidence type="ECO:0000256" key="8">
    <source>
        <dbReference type="SAM" id="MobiDB-lite"/>
    </source>
</evidence>
<feature type="transmembrane region" description="Helical" evidence="9">
    <location>
        <begin position="282"/>
        <end position="304"/>
    </location>
</feature>
<keyword evidence="2" id="KW-0813">Transport</keyword>
<dbReference type="InterPro" id="IPR006153">
    <property type="entry name" value="Cation/H_exchanger_TM"/>
</dbReference>
<evidence type="ECO:0000313" key="11">
    <source>
        <dbReference type="EMBL" id="TDW77263.1"/>
    </source>
</evidence>
<feature type="transmembrane region" description="Helical" evidence="9">
    <location>
        <begin position="311"/>
        <end position="331"/>
    </location>
</feature>
<dbReference type="PANTHER" id="PTHR32507:SF8">
    <property type="entry name" value="CNH1P"/>
    <property type="match status" value="1"/>
</dbReference>
<feature type="transmembrane region" description="Helical" evidence="9">
    <location>
        <begin position="343"/>
        <end position="362"/>
    </location>
</feature>
<keyword evidence="5 9" id="KW-1133">Transmembrane helix</keyword>
<evidence type="ECO:0000259" key="10">
    <source>
        <dbReference type="Pfam" id="PF00999"/>
    </source>
</evidence>
<protein>
    <submittedName>
        <fullName evidence="11">Sodium/proton antiporter (CPA1 family)</fullName>
    </submittedName>
</protein>
<sequence>MTEATFAVLALLVLVWAVTSDLLARLNITGPLVFTVAGYALGNPDSGLLSVDVEAPSIHRIAELTLALLLFSDAARVNVSRLKRDIRLPGRLLAFGLPVSVILGSLLAAWLFDDFTWALAGFVGATLAPTDAALSAQVINDRRIPLRLRRALNVESGLNDGIVTPVVTFTLAVAAGQLGIDSHDGAADHGGGALLELAVGLLVGLVIGAGSAWLLTVGPRRHWMGTGARRLGTLAAALSSFALAVAFSGNGFIAAFVAGIAFRAALDQEVVDADTAVELPELLGEVLALAAWFLFGAALVPIALHNFDLTLLAYAVLSLTVVRMAPVALSLLGTGLDRRTVVFMGWFGPRGLASVVFALLAIEQLGDIPVVERAVAVVALTVLLSVVLHGVTAGPLGRRYVHGEQADEDQSAGPRSRRPAHNYPQPPTPFRSDQP</sequence>
<gene>
    <name evidence="11" type="ORF">EV653_2428</name>
</gene>
<dbReference type="GO" id="GO:0015297">
    <property type="term" value="F:antiporter activity"/>
    <property type="evidence" value="ECO:0007669"/>
    <property type="project" value="UniProtKB-KW"/>
</dbReference>
<dbReference type="PANTHER" id="PTHR32507">
    <property type="entry name" value="NA(+)/H(+) ANTIPORTER 1"/>
    <property type="match status" value="1"/>
</dbReference>
<dbReference type="Pfam" id="PF00999">
    <property type="entry name" value="Na_H_Exchanger"/>
    <property type="match status" value="1"/>
</dbReference>
<keyword evidence="3" id="KW-0050">Antiport</keyword>
<feature type="transmembrane region" description="Helical" evidence="9">
    <location>
        <begin position="161"/>
        <end position="180"/>
    </location>
</feature>
<evidence type="ECO:0000256" key="5">
    <source>
        <dbReference type="ARBA" id="ARBA00022989"/>
    </source>
</evidence>
<reference evidence="11 12" key="1">
    <citation type="submission" date="2019-03" db="EMBL/GenBank/DDBJ databases">
        <title>Genomic Encyclopedia of Type Strains, Phase III (KMG-III): the genomes of soil and plant-associated and newly described type strains.</title>
        <authorList>
            <person name="Whitman W."/>
        </authorList>
    </citation>
    <scope>NUCLEOTIDE SEQUENCE [LARGE SCALE GENOMIC DNA]</scope>
    <source>
        <strain evidence="11 12">VKM Ac-2573</strain>
    </source>
</reference>
<feature type="transmembrane region" description="Helical" evidence="9">
    <location>
        <begin position="91"/>
        <end position="112"/>
    </location>
</feature>
<evidence type="ECO:0000256" key="2">
    <source>
        <dbReference type="ARBA" id="ARBA00022448"/>
    </source>
</evidence>
<keyword evidence="12" id="KW-1185">Reference proteome</keyword>
<dbReference type="AlphaFoldDB" id="A0A4R8CMH7"/>
<feature type="transmembrane region" description="Helical" evidence="9">
    <location>
        <begin position="118"/>
        <end position="140"/>
    </location>
</feature>
<evidence type="ECO:0000313" key="12">
    <source>
        <dbReference type="Proteomes" id="UP000295146"/>
    </source>
</evidence>
<name>A0A4R8CMH7_9ACTN</name>
<evidence type="ECO:0000256" key="7">
    <source>
        <dbReference type="ARBA" id="ARBA00023136"/>
    </source>
</evidence>
<evidence type="ECO:0000256" key="6">
    <source>
        <dbReference type="ARBA" id="ARBA00023065"/>
    </source>
</evidence>
<keyword evidence="7 9" id="KW-0472">Membrane</keyword>
<keyword evidence="4 9" id="KW-0812">Transmembrane</keyword>
<evidence type="ECO:0000256" key="1">
    <source>
        <dbReference type="ARBA" id="ARBA00004651"/>
    </source>
</evidence>
<proteinExistence type="predicted"/>
<dbReference type="RefSeq" id="WP_134101571.1">
    <property type="nucleotide sequence ID" value="NZ_SODP01000001.1"/>
</dbReference>
<dbReference type="OrthoDB" id="4174405at2"/>
<evidence type="ECO:0000256" key="9">
    <source>
        <dbReference type="SAM" id="Phobius"/>
    </source>
</evidence>
<feature type="transmembrane region" description="Helical" evidence="9">
    <location>
        <begin position="236"/>
        <end position="262"/>
    </location>
</feature>
<dbReference type="EMBL" id="SODP01000001">
    <property type="protein sequence ID" value="TDW77263.1"/>
    <property type="molecule type" value="Genomic_DNA"/>
</dbReference>
<dbReference type="GO" id="GO:0005886">
    <property type="term" value="C:plasma membrane"/>
    <property type="evidence" value="ECO:0007669"/>
    <property type="project" value="UniProtKB-SubCell"/>
</dbReference>
<feature type="transmembrane region" description="Helical" evidence="9">
    <location>
        <begin position="374"/>
        <end position="392"/>
    </location>
</feature>
<evidence type="ECO:0000256" key="4">
    <source>
        <dbReference type="ARBA" id="ARBA00022692"/>
    </source>
</evidence>
<comment type="subcellular location">
    <subcellularLocation>
        <location evidence="1">Cell membrane</location>
        <topology evidence="1">Multi-pass membrane protein</topology>
    </subcellularLocation>
</comment>
<accession>A0A4R8CMH7</accession>
<feature type="domain" description="Cation/H+ exchanger transmembrane" evidence="10">
    <location>
        <begin position="17"/>
        <end position="396"/>
    </location>
</feature>
<dbReference type="Proteomes" id="UP000295146">
    <property type="component" value="Unassembled WGS sequence"/>
</dbReference>
<dbReference type="GO" id="GO:1902600">
    <property type="term" value="P:proton transmembrane transport"/>
    <property type="evidence" value="ECO:0007669"/>
    <property type="project" value="InterPro"/>
</dbReference>
<comment type="caution">
    <text evidence="11">The sequence shown here is derived from an EMBL/GenBank/DDBJ whole genome shotgun (WGS) entry which is preliminary data.</text>
</comment>
<organism evidence="11 12">
    <name type="scientific">Kribbella pratensis</name>
    <dbReference type="NCBI Taxonomy" id="2512112"/>
    <lineage>
        <taxon>Bacteria</taxon>
        <taxon>Bacillati</taxon>
        <taxon>Actinomycetota</taxon>
        <taxon>Actinomycetes</taxon>
        <taxon>Propionibacteriales</taxon>
        <taxon>Kribbellaceae</taxon>
        <taxon>Kribbella</taxon>
    </lineage>
</organism>
<feature type="region of interest" description="Disordered" evidence="8">
    <location>
        <begin position="399"/>
        <end position="435"/>
    </location>
</feature>